<comment type="caution">
    <text evidence="2">The sequence shown here is derived from an EMBL/GenBank/DDBJ whole genome shotgun (WGS) entry which is preliminary data.</text>
</comment>
<dbReference type="Proteomes" id="UP000029839">
    <property type="component" value="Unassembled WGS sequence"/>
</dbReference>
<organism evidence="2 3">
    <name type="scientific">Cellulomonas carbonis T26</name>
    <dbReference type="NCBI Taxonomy" id="947969"/>
    <lineage>
        <taxon>Bacteria</taxon>
        <taxon>Bacillati</taxon>
        <taxon>Actinomycetota</taxon>
        <taxon>Actinomycetes</taxon>
        <taxon>Micrococcales</taxon>
        <taxon>Cellulomonadaceae</taxon>
        <taxon>Cellulomonas</taxon>
    </lineage>
</organism>
<proteinExistence type="predicted"/>
<reference evidence="2 3" key="2">
    <citation type="journal article" date="2015" name="Stand. Genomic Sci.">
        <title>Draft genome sequence of Cellulomonas carbonis T26(T) and comparative analysis of six Cellulomonas genomes.</title>
        <authorList>
            <person name="Zhuang W."/>
            <person name="Zhang S."/>
            <person name="Xia X."/>
            <person name="Wang G."/>
        </authorList>
    </citation>
    <scope>NUCLEOTIDE SEQUENCE [LARGE SCALE GENOMIC DNA]</scope>
    <source>
        <strain evidence="2 3">T26</strain>
    </source>
</reference>
<sequence length="183" mass="18076">MVGALVAVWLVASAGQRTGVVVLARDVPYGATVTADDLRVAQVSLDPTVASIPADAVGTVMGQVAAVGLVAGSVLAPNHVTAAGPPREGEVVVPLPLPPARVPARGLVAGDHVLVVDTPPEQAEPPSVDPAMFEVTVAAVGAADLNGMVVVDVVAAADDGPALAARAATGRFALVVRPSEVAP</sequence>
<name>A0A0A0BW21_9CELL</name>
<feature type="domain" description="SAF" evidence="1">
    <location>
        <begin position="18"/>
        <end position="81"/>
    </location>
</feature>
<keyword evidence="3" id="KW-1185">Reference proteome</keyword>
<dbReference type="Pfam" id="PF08666">
    <property type="entry name" value="SAF"/>
    <property type="match status" value="1"/>
</dbReference>
<evidence type="ECO:0000313" key="3">
    <source>
        <dbReference type="Proteomes" id="UP000029839"/>
    </source>
</evidence>
<protein>
    <recommendedName>
        <fullName evidence="1">SAF domain-containing protein</fullName>
    </recommendedName>
</protein>
<dbReference type="CDD" id="cd11614">
    <property type="entry name" value="SAF_CpaB_FlgA_like"/>
    <property type="match status" value="1"/>
</dbReference>
<evidence type="ECO:0000313" key="2">
    <source>
        <dbReference type="EMBL" id="KGM11877.1"/>
    </source>
</evidence>
<dbReference type="EMBL" id="AXCY01000012">
    <property type="protein sequence ID" value="KGM11877.1"/>
    <property type="molecule type" value="Genomic_DNA"/>
</dbReference>
<dbReference type="InterPro" id="IPR013974">
    <property type="entry name" value="SAF"/>
</dbReference>
<dbReference type="AlphaFoldDB" id="A0A0A0BW21"/>
<dbReference type="SMART" id="SM00858">
    <property type="entry name" value="SAF"/>
    <property type="match status" value="1"/>
</dbReference>
<gene>
    <name evidence="2" type="ORF">N868_04900</name>
</gene>
<accession>A0A0A0BW21</accession>
<reference evidence="2 3" key="1">
    <citation type="submission" date="2013-08" db="EMBL/GenBank/DDBJ databases">
        <title>Genome sequencing of Cellulomonas carbonis T26.</title>
        <authorList>
            <person name="Chen F."/>
            <person name="Li Y."/>
            <person name="Wang G."/>
        </authorList>
    </citation>
    <scope>NUCLEOTIDE SEQUENCE [LARGE SCALE GENOMIC DNA]</scope>
    <source>
        <strain evidence="2 3">T26</strain>
    </source>
</reference>
<evidence type="ECO:0000259" key="1">
    <source>
        <dbReference type="SMART" id="SM00858"/>
    </source>
</evidence>